<evidence type="ECO:0000313" key="2">
    <source>
        <dbReference type="Proteomes" id="UP001057402"/>
    </source>
</evidence>
<accession>A0ACB9RUG1</accession>
<comment type="caution">
    <text evidence="1">The sequence shown here is derived from an EMBL/GenBank/DDBJ whole genome shotgun (WGS) entry which is preliminary data.</text>
</comment>
<proteinExistence type="predicted"/>
<dbReference type="Proteomes" id="UP001057402">
    <property type="component" value="Chromosome 3"/>
</dbReference>
<keyword evidence="2" id="KW-1185">Reference proteome</keyword>
<reference evidence="2" key="1">
    <citation type="journal article" date="2023" name="Front. Plant Sci.">
        <title>Chromosomal-level genome assembly of Melastoma candidum provides insights into trichome evolution.</title>
        <authorList>
            <person name="Zhong Y."/>
            <person name="Wu W."/>
            <person name="Sun C."/>
            <person name="Zou P."/>
            <person name="Liu Y."/>
            <person name="Dai S."/>
            <person name="Zhou R."/>
        </authorList>
    </citation>
    <scope>NUCLEOTIDE SEQUENCE [LARGE SCALE GENOMIC DNA]</scope>
</reference>
<evidence type="ECO:0000313" key="1">
    <source>
        <dbReference type="EMBL" id="KAI4382544.1"/>
    </source>
</evidence>
<protein>
    <submittedName>
        <fullName evidence="1">Uncharacterized protein</fullName>
    </submittedName>
</protein>
<organism evidence="1 2">
    <name type="scientific">Melastoma candidum</name>
    <dbReference type="NCBI Taxonomy" id="119954"/>
    <lineage>
        <taxon>Eukaryota</taxon>
        <taxon>Viridiplantae</taxon>
        <taxon>Streptophyta</taxon>
        <taxon>Embryophyta</taxon>
        <taxon>Tracheophyta</taxon>
        <taxon>Spermatophyta</taxon>
        <taxon>Magnoliopsida</taxon>
        <taxon>eudicotyledons</taxon>
        <taxon>Gunneridae</taxon>
        <taxon>Pentapetalae</taxon>
        <taxon>rosids</taxon>
        <taxon>malvids</taxon>
        <taxon>Myrtales</taxon>
        <taxon>Melastomataceae</taxon>
        <taxon>Melastomatoideae</taxon>
        <taxon>Melastomateae</taxon>
        <taxon>Melastoma</taxon>
    </lineage>
</organism>
<name>A0ACB9RUG1_9MYRT</name>
<sequence length="163" mass="18261">MDKTNRSLILQTWKRCKSIGLSRRPSPLSLPSSPLPSPATTPARSTGKKSDDKRRRPNTPRGCFSVYVGPDKQRFVVRAESANHPLFRMLLEEAESKYGYTSGGPLELPCDVDLFCRVLTEMECGNKDDEDLITCRRGLGCRYGHGGYRLLSPARQLVAINQF</sequence>
<dbReference type="EMBL" id="CM042882">
    <property type="protein sequence ID" value="KAI4382544.1"/>
    <property type="molecule type" value="Genomic_DNA"/>
</dbReference>
<gene>
    <name evidence="1" type="ORF">MLD38_008497</name>
</gene>